<evidence type="ECO:0000313" key="2">
    <source>
        <dbReference type="Proteomes" id="UP001589733"/>
    </source>
</evidence>
<gene>
    <name evidence="1" type="ORF">ACFFLM_21660</name>
</gene>
<name>A0ABV6B483_9DEIO</name>
<sequence length="172" mass="17242">MKHLLFPTVAQADAFVQDLRSQGVIREELGESRLNRTSMGGTTAQTQTTTEVVEVRGNPDEAGEGAVKGTGIGAVAGAVIGTAAVALTGGLAAVPVILGAAALGSGVGAVGGASVGYTSGDDVVEHVSDVNDDHYERMNSTVESGGRAIAVDDNIPSDVLEAAVTRHGGQFV</sequence>
<comment type="caution">
    <text evidence="1">The sequence shown here is derived from an EMBL/GenBank/DDBJ whole genome shotgun (WGS) entry which is preliminary data.</text>
</comment>
<reference evidence="1 2" key="1">
    <citation type="submission" date="2024-09" db="EMBL/GenBank/DDBJ databases">
        <authorList>
            <person name="Sun Q."/>
            <person name="Mori K."/>
        </authorList>
    </citation>
    <scope>NUCLEOTIDE SEQUENCE [LARGE SCALE GENOMIC DNA]</scope>
    <source>
        <strain evidence="1 2">JCM 13503</strain>
    </source>
</reference>
<keyword evidence="2" id="KW-1185">Reference proteome</keyword>
<organism evidence="1 2">
    <name type="scientific">Deinococcus oregonensis</name>
    <dbReference type="NCBI Taxonomy" id="1805970"/>
    <lineage>
        <taxon>Bacteria</taxon>
        <taxon>Thermotogati</taxon>
        <taxon>Deinococcota</taxon>
        <taxon>Deinococci</taxon>
        <taxon>Deinococcales</taxon>
        <taxon>Deinococcaceae</taxon>
        <taxon>Deinococcus</taxon>
    </lineage>
</organism>
<accession>A0ABV6B483</accession>
<dbReference type="EMBL" id="JBHLYR010000063">
    <property type="protein sequence ID" value="MFB9994569.1"/>
    <property type="molecule type" value="Genomic_DNA"/>
</dbReference>
<evidence type="ECO:0000313" key="1">
    <source>
        <dbReference type="EMBL" id="MFB9994569.1"/>
    </source>
</evidence>
<proteinExistence type="predicted"/>
<protein>
    <submittedName>
        <fullName evidence="1">Uncharacterized protein</fullName>
    </submittedName>
</protein>
<dbReference type="RefSeq" id="WP_380015624.1">
    <property type="nucleotide sequence ID" value="NZ_JBHLYR010000063.1"/>
</dbReference>
<dbReference type="Proteomes" id="UP001589733">
    <property type="component" value="Unassembled WGS sequence"/>
</dbReference>